<feature type="transmembrane region" description="Helical" evidence="6">
    <location>
        <begin position="132"/>
        <end position="151"/>
    </location>
</feature>
<comment type="subcellular location">
    <subcellularLocation>
        <location evidence="1">Membrane</location>
        <topology evidence="1">Multi-pass membrane protein</topology>
    </subcellularLocation>
</comment>
<evidence type="ECO:0000256" key="5">
    <source>
        <dbReference type="ARBA" id="ARBA00023136"/>
    </source>
</evidence>
<evidence type="ECO:0000313" key="8">
    <source>
        <dbReference type="EMBL" id="EEE06341.1"/>
    </source>
</evidence>
<dbReference type="InterPro" id="IPR000620">
    <property type="entry name" value="EamA_dom"/>
</dbReference>
<feature type="transmembrane region" description="Helical" evidence="6">
    <location>
        <begin position="75"/>
        <end position="96"/>
    </location>
</feature>
<evidence type="ECO:0000256" key="3">
    <source>
        <dbReference type="ARBA" id="ARBA00022692"/>
    </source>
</evidence>
<dbReference type="SUPFAM" id="SSF103481">
    <property type="entry name" value="Multidrug resistance efflux transporter EmrE"/>
    <property type="match status" value="2"/>
</dbReference>
<evidence type="ECO:0000256" key="1">
    <source>
        <dbReference type="ARBA" id="ARBA00004141"/>
    </source>
</evidence>
<dbReference type="InterPro" id="IPR050638">
    <property type="entry name" value="AA-Vitamin_Transporters"/>
</dbReference>
<reference evidence="8 9" key="1">
    <citation type="journal article" date="2012" name="J. Bacteriol.">
        <title>Draft Genome Sequence Determination for Cystic Fibrosis and Chronic Granulomatous Disease Burkholderia multivorans Isolates.</title>
        <authorList>
            <person name="Varga J.J."/>
            <person name="Losada L."/>
            <person name="Zelazny A.M."/>
            <person name="Brinkac L."/>
            <person name="Harkins D."/>
            <person name="Radune D."/>
            <person name="Hostetler J."/>
            <person name="Sampaio E.P."/>
            <person name="Ronning C.M."/>
            <person name="Nierman W.C."/>
            <person name="Greenberg D.E."/>
            <person name="Holland S.M."/>
            <person name="Goldberg J.B."/>
        </authorList>
    </citation>
    <scope>NUCLEOTIDE SEQUENCE [LARGE SCALE GENOMIC DNA]</scope>
    <source>
        <strain evidence="8 9">CGD2</strain>
    </source>
</reference>
<dbReference type="EMBL" id="ACFC01000006">
    <property type="protein sequence ID" value="EEE06341.1"/>
    <property type="molecule type" value="Genomic_DNA"/>
</dbReference>
<gene>
    <name evidence="8" type="ORF">BURMUCGD2_3937</name>
</gene>
<feature type="transmembrane region" description="Helical" evidence="6">
    <location>
        <begin position="312"/>
        <end position="330"/>
    </location>
</feature>
<dbReference type="Gene3D" id="1.10.3730.20">
    <property type="match status" value="2"/>
</dbReference>
<feature type="transmembrane region" description="Helical" evidence="6">
    <location>
        <begin position="227"/>
        <end position="246"/>
    </location>
</feature>
<name>B9BRC0_9BURK</name>
<keyword evidence="3 6" id="KW-0812">Transmembrane</keyword>
<accession>B9BRC0</accession>
<organism evidence="8 9">
    <name type="scientific">Burkholderia multivorans CGD2</name>
    <dbReference type="NCBI Taxonomy" id="513052"/>
    <lineage>
        <taxon>Bacteria</taxon>
        <taxon>Pseudomonadati</taxon>
        <taxon>Pseudomonadota</taxon>
        <taxon>Betaproteobacteria</taxon>
        <taxon>Burkholderiales</taxon>
        <taxon>Burkholderiaceae</taxon>
        <taxon>Burkholderia</taxon>
        <taxon>Burkholderia cepacia complex</taxon>
    </lineage>
</organism>
<feature type="domain" description="EamA" evidence="7">
    <location>
        <begin position="204"/>
        <end position="330"/>
    </location>
</feature>
<evidence type="ECO:0000256" key="4">
    <source>
        <dbReference type="ARBA" id="ARBA00022989"/>
    </source>
</evidence>
<feature type="domain" description="EamA" evidence="7">
    <location>
        <begin position="47"/>
        <end position="177"/>
    </location>
</feature>
<sequence length="333" mass="34843">MLRHAQAAAARECRIRQDTRAASTDTGRLPDFVRPRVRGPSRMLTSLVAALFVALWSTGFIVARAIKPYADPNLFLLARFAGTAALFAVVALAARAPWPVRREWPRHLIAGALLQGVYLGASYWAVAQGLNAGVMALLGALQPLATAVLAVPLFNERLPARGWLGMALGLVGVALVLAPKVSGGVAAASPGAAPAWLVVGVSVLSVGAITAGSLYQKGKLAQSDLRTAVAVQNLGAALVAAVFVVLLHESRWIGAPALWVSLVWGVVFLSGGAVTMLMWMLRRGNAARATSLLFLAPPLAALQGYLLFDETLAAIQLAGFVLALAGVVLARQR</sequence>
<comment type="caution">
    <text evidence="8">The sequence shown here is derived from an EMBL/GenBank/DDBJ whole genome shotgun (WGS) entry which is preliminary data.</text>
</comment>
<dbReference type="PANTHER" id="PTHR32322">
    <property type="entry name" value="INNER MEMBRANE TRANSPORTER"/>
    <property type="match status" value="1"/>
</dbReference>
<dbReference type="InterPro" id="IPR037185">
    <property type="entry name" value="EmrE-like"/>
</dbReference>
<keyword evidence="5 6" id="KW-0472">Membrane</keyword>
<evidence type="ECO:0000313" key="9">
    <source>
        <dbReference type="Proteomes" id="UP000004535"/>
    </source>
</evidence>
<evidence type="ECO:0000256" key="2">
    <source>
        <dbReference type="ARBA" id="ARBA00007362"/>
    </source>
</evidence>
<protein>
    <submittedName>
        <fullName evidence="8">Putative membrane protein</fullName>
    </submittedName>
</protein>
<feature type="transmembrane region" description="Helical" evidence="6">
    <location>
        <begin position="44"/>
        <end position="63"/>
    </location>
</feature>
<dbReference type="Pfam" id="PF00892">
    <property type="entry name" value="EamA"/>
    <property type="match status" value="2"/>
</dbReference>
<comment type="similarity">
    <text evidence="2">Belongs to the EamA transporter family.</text>
</comment>
<dbReference type="PANTHER" id="PTHR32322:SF2">
    <property type="entry name" value="EAMA DOMAIN-CONTAINING PROTEIN"/>
    <property type="match status" value="1"/>
</dbReference>
<evidence type="ECO:0000259" key="7">
    <source>
        <dbReference type="Pfam" id="PF00892"/>
    </source>
</evidence>
<feature type="transmembrane region" description="Helical" evidence="6">
    <location>
        <begin position="286"/>
        <end position="306"/>
    </location>
</feature>
<feature type="transmembrane region" description="Helical" evidence="6">
    <location>
        <begin position="163"/>
        <end position="181"/>
    </location>
</feature>
<evidence type="ECO:0000256" key="6">
    <source>
        <dbReference type="SAM" id="Phobius"/>
    </source>
</evidence>
<proteinExistence type="inferred from homology"/>
<dbReference type="GO" id="GO:0016020">
    <property type="term" value="C:membrane"/>
    <property type="evidence" value="ECO:0007669"/>
    <property type="project" value="UniProtKB-SubCell"/>
</dbReference>
<keyword evidence="4 6" id="KW-1133">Transmembrane helix</keyword>
<feature type="transmembrane region" description="Helical" evidence="6">
    <location>
        <begin position="108"/>
        <end position="126"/>
    </location>
</feature>
<feature type="transmembrane region" description="Helical" evidence="6">
    <location>
        <begin position="193"/>
        <end position="215"/>
    </location>
</feature>
<feature type="transmembrane region" description="Helical" evidence="6">
    <location>
        <begin position="258"/>
        <end position="279"/>
    </location>
</feature>
<dbReference type="AlphaFoldDB" id="B9BRC0"/>
<dbReference type="Proteomes" id="UP000004535">
    <property type="component" value="Unassembled WGS sequence"/>
</dbReference>